<dbReference type="RefSeq" id="WP_191253700.1">
    <property type="nucleotide sequence ID" value="NZ_BNCI01000002.1"/>
</dbReference>
<feature type="coiled-coil region" evidence="3">
    <location>
        <begin position="184"/>
        <end position="211"/>
    </location>
</feature>
<organism evidence="6 7">
    <name type="scientific">Kordiimonas sediminis</name>
    <dbReference type="NCBI Taxonomy" id="1735581"/>
    <lineage>
        <taxon>Bacteria</taxon>
        <taxon>Pseudomonadati</taxon>
        <taxon>Pseudomonadota</taxon>
        <taxon>Alphaproteobacteria</taxon>
        <taxon>Kordiimonadales</taxon>
        <taxon>Kordiimonadaceae</taxon>
        <taxon>Kordiimonas</taxon>
    </lineage>
</organism>
<keyword evidence="4" id="KW-1133">Transmembrane helix</keyword>
<dbReference type="EC" id="2.7.7.65" evidence="1"/>
<dbReference type="CDD" id="cd01949">
    <property type="entry name" value="GGDEF"/>
    <property type="match status" value="1"/>
</dbReference>
<keyword evidence="4" id="KW-0812">Transmembrane</keyword>
<reference evidence="6" key="1">
    <citation type="journal article" date="2014" name="Int. J. Syst. Evol. Microbiol.">
        <title>Complete genome sequence of Corynebacterium casei LMG S-19264T (=DSM 44701T), isolated from a smear-ripened cheese.</title>
        <authorList>
            <consortium name="US DOE Joint Genome Institute (JGI-PGF)"/>
            <person name="Walter F."/>
            <person name="Albersmeier A."/>
            <person name="Kalinowski J."/>
            <person name="Ruckert C."/>
        </authorList>
    </citation>
    <scope>NUCLEOTIDE SEQUENCE</scope>
    <source>
        <strain evidence="6">KCTC 42590</strain>
    </source>
</reference>
<proteinExistence type="predicted"/>
<reference evidence="6" key="2">
    <citation type="submission" date="2020-09" db="EMBL/GenBank/DDBJ databases">
        <authorList>
            <person name="Sun Q."/>
            <person name="Kim S."/>
        </authorList>
    </citation>
    <scope>NUCLEOTIDE SEQUENCE</scope>
    <source>
        <strain evidence="6">KCTC 42590</strain>
    </source>
</reference>
<dbReference type="AlphaFoldDB" id="A0A919AXL9"/>
<feature type="transmembrane region" description="Helical" evidence="4">
    <location>
        <begin position="29"/>
        <end position="48"/>
    </location>
</feature>
<feature type="domain" description="GGDEF" evidence="5">
    <location>
        <begin position="239"/>
        <end position="372"/>
    </location>
</feature>
<dbReference type="PANTHER" id="PTHR45138">
    <property type="entry name" value="REGULATORY COMPONENTS OF SENSORY TRANSDUCTION SYSTEM"/>
    <property type="match status" value="1"/>
</dbReference>
<dbReference type="Proteomes" id="UP000630923">
    <property type="component" value="Unassembled WGS sequence"/>
</dbReference>
<dbReference type="PANTHER" id="PTHR45138:SF9">
    <property type="entry name" value="DIGUANYLATE CYCLASE DGCM-RELATED"/>
    <property type="match status" value="1"/>
</dbReference>
<dbReference type="Pfam" id="PF00990">
    <property type="entry name" value="GGDEF"/>
    <property type="match status" value="1"/>
</dbReference>
<dbReference type="NCBIfam" id="TIGR00254">
    <property type="entry name" value="GGDEF"/>
    <property type="match status" value="1"/>
</dbReference>
<comment type="caution">
    <text evidence="6">The sequence shown here is derived from an EMBL/GenBank/DDBJ whole genome shotgun (WGS) entry which is preliminary data.</text>
</comment>
<dbReference type="InterPro" id="IPR043128">
    <property type="entry name" value="Rev_trsase/Diguanyl_cyclase"/>
</dbReference>
<dbReference type="EMBL" id="BNCI01000002">
    <property type="protein sequence ID" value="GHF29766.1"/>
    <property type="molecule type" value="Genomic_DNA"/>
</dbReference>
<evidence type="ECO:0000256" key="4">
    <source>
        <dbReference type="SAM" id="Phobius"/>
    </source>
</evidence>
<evidence type="ECO:0000259" key="5">
    <source>
        <dbReference type="PROSITE" id="PS50887"/>
    </source>
</evidence>
<evidence type="ECO:0000256" key="3">
    <source>
        <dbReference type="SAM" id="Coils"/>
    </source>
</evidence>
<dbReference type="GO" id="GO:0005886">
    <property type="term" value="C:plasma membrane"/>
    <property type="evidence" value="ECO:0007669"/>
    <property type="project" value="TreeGrafter"/>
</dbReference>
<evidence type="ECO:0000256" key="2">
    <source>
        <dbReference type="ARBA" id="ARBA00034247"/>
    </source>
</evidence>
<dbReference type="PROSITE" id="PS50887">
    <property type="entry name" value="GGDEF"/>
    <property type="match status" value="1"/>
</dbReference>
<dbReference type="Gene3D" id="3.30.70.270">
    <property type="match status" value="1"/>
</dbReference>
<comment type="catalytic activity">
    <reaction evidence="2">
        <text>2 GTP = 3',3'-c-di-GMP + 2 diphosphate</text>
        <dbReference type="Rhea" id="RHEA:24898"/>
        <dbReference type="ChEBI" id="CHEBI:33019"/>
        <dbReference type="ChEBI" id="CHEBI:37565"/>
        <dbReference type="ChEBI" id="CHEBI:58805"/>
        <dbReference type="EC" id="2.7.7.65"/>
    </reaction>
</comment>
<keyword evidence="4" id="KW-0472">Membrane</keyword>
<evidence type="ECO:0000256" key="1">
    <source>
        <dbReference type="ARBA" id="ARBA00012528"/>
    </source>
</evidence>
<name>A0A919AXL9_9PROT</name>
<evidence type="ECO:0000313" key="7">
    <source>
        <dbReference type="Proteomes" id="UP000630923"/>
    </source>
</evidence>
<dbReference type="SMART" id="SM00267">
    <property type="entry name" value="GGDEF"/>
    <property type="match status" value="1"/>
</dbReference>
<dbReference type="FunFam" id="3.30.70.270:FF:000001">
    <property type="entry name" value="Diguanylate cyclase domain protein"/>
    <property type="match status" value="1"/>
</dbReference>
<dbReference type="GO" id="GO:0043709">
    <property type="term" value="P:cell adhesion involved in single-species biofilm formation"/>
    <property type="evidence" value="ECO:0007669"/>
    <property type="project" value="TreeGrafter"/>
</dbReference>
<dbReference type="InterPro" id="IPR050469">
    <property type="entry name" value="Diguanylate_Cyclase"/>
</dbReference>
<accession>A0A919AXL9</accession>
<sequence length="374" mass="41449">MSKSFLLVSALAFVVTAFTVLFASANPVFLGFGIITAIIGGVFAGRIWQSVVSSQKTDIITIDDMENAVIISTQDGTILDLNVVARQKFAPNGIAAPTIAELFTPLYKEGEPSQRAQETVEAVNGVPDISYSDIIHLIDGTVMKRFTHPIRDGQARIWKLHDITHQDEASQDQLLGNALLEKYAAETAEMAEQLYLTKNELEQQRDKLNLLANTDMLTGLNNRRRYLELSSNLDAEARKNTWILMLDLDHFKRVNDTYGHAMGDTVIRTFAEIITNAVGTNGFAGRLGGEEFAITIPDTTMENAQDVASFIHLETQRHLIETKVENIQFTCSIGIARMISPEETIEPALERADKALYAAKEAGRNQIKIFTSEE</sequence>
<keyword evidence="7" id="KW-1185">Reference proteome</keyword>
<dbReference type="GO" id="GO:0052621">
    <property type="term" value="F:diguanylate cyclase activity"/>
    <property type="evidence" value="ECO:0007669"/>
    <property type="project" value="UniProtKB-EC"/>
</dbReference>
<keyword evidence="3" id="KW-0175">Coiled coil</keyword>
<gene>
    <name evidence="6" type="ORF">GCM10017044_26300</name>
</gene>
<dbReference type="InterPro" id="IPR029787">
    <property type="entry name" value="Nucleotide_cyclase"/>
</dbReference>
<protein>
    <recommendedName>
        <fullName evidence="1">diguanylate cyclase</fullName>
        <ecNumber evidence="1">2.7.7.65</ecNumber>
    </recommendedName>
</protein>
<dbReference type="SUPFAM" id="SSF55073">
    <property type="entry name" value="Nucleotide cyclase"/>
    <property type="match status" value="1"/>
</dbReference>
<dbReference type="InterPro" id="IPR000160">
    <property type="entry name" value="GGDEF_dom"/>
</dbReference>
<evidence type="ECO:0000313" key="6">
    <source>
        <dbReference type="EMBL" id="GHF29766.1"/>
    </source>
</evidence>
<dbReference type="GO" id="GO:1902201">
    <property type="term" value="P:negative regulation of bacterial-type flagellum-dependent cell motility"/>
    <property type="evidence" value="ECO:0007669"/>
    <property type="project" value="TreeGrafter"/>
</dbReference>